<organism evidence="4 5">
    <name type="scientific">Pygocentrus nattereri</name>
    <name type="common">Red-bellied piranha</name>
    <dbReference type="NCBI Taxonomy" id="42514"/>
    <lineage>
        <taxon>Eukaryota</taxon>
        <taxon>Metazoa</taxon>
        <taxon>Chordata</taxon>
        <taxon>Craniata</taxon>
        <taxon>Vertebrata</taxon>
        <taxon>Euteleostomi</taxon>
        <taxon>Actinopterygii</taxon>
        <taxon>Neopterygii</taxon>
        <taxon>Teleostei</taxon>
        <taxon>Ostariophysi</taxon>
        <taxon>Characiformes</taxon>
        <taxon>Characoidei</taxon>
        <taxon>Pygocentrus</taxon>
    </lineage>
</organism>
<evidence type="ECO:0000259" key="3">
    <source>
        <dbReference type="SMART" id="SM00892"/>
    </source>
</evidence>
<feature type="signal peptide" evidence="1">
    <location>
        <begin position="1"/>
        <end position="24"/>
    </location>
</feature>
<keyword evidence="5" id="KW-1185">Reference proteome</keyword>
<dbReference type="AlphaFoldDB" id="A0AAR2KSM8"/>
<dbReference type="SMART" id="SM00892">
    <property type="entry name" value="Endonuclease_NS"/>
    <property type="match status" value="1"/>
</dbReference>
<dbReference type="InterPro" id="IPR044929">
    <property type="entry name" value="DNA/RNA_non-sp_Endonuclease_sf"/>
</dbReference>
<evidence type="ECO:0000259" key="2">
    <source>
        <dbReference type="SMART" id="SM00477"/>
    </source>
</evidence>
<dbReference type="GO" id="GO:0003676">
    <property type="term" value="F:nucleic acid binding"/>
    <property type="evidence" value="ECO:0007669"/>
    <property type="project" value="InterPro"/>
</dbReference>
<dbReference type="GeneID" id="108439101"/>
<accession>A0AAR2KSM8</accession>
<dbReference type="InterPro" id="IPR039015">
    <property type="entry name" value="ENDOD1"/>
</dbReference>
<dbReference type="InterPro" id="IPR044925">
    <property type="entry name" value="His-Me_finger_sf"/>
</dbReference>
<dbReference type="PANTHER" id="PTHR21472">
    <property type="entry name" value="ENDONUCLEASE DOMAIN-CONTAINING 1 PROTEIN ENDOD1"/>
    <property type="match status" value="1"/>
</dbReference>
<dbReference type="RefSeq" id="XP_017572793.1">
    <property type="nucleotide sequence ID" value="XM_017717304.1"/>
</dbReference>
<dbReference type="GO" id="GO:0016787">
    <property type="term" value="F:hydrolase activity"/>
    <property type="evidence" value="ECO:0007669"/>
    <property type="project" value="InterPro"/>
</dbReference>
<dbReference type="GO" id="GO:0046872">
    <property type="term" value="F:metal ion binding"/>
    <property type="evidence" value="ECO:0007669"/>
    <property type="project" value="InterPro"/>
</dbReference>
<protein>
    <recommendedName>
        <fullName evidence="6">Endonuclease domain-containing 1 protein-like</fullName>
    </recommendedName>
</protein>
<dbReference type="SMART" id="SM00477">
    <property type="entry name" value="NUC"/>
    <property type="match status" value="1"/>
</dbReference>
<dbReference type="InterPro" id="IPR020821">
    <property type="entry name" value="ENPP1-3/EXOG-like_nuc-like"/>
</dbReference>
<evidence type="ECO:0008006" key="6">
    <source>
        <dbReference type="Google" id="ProtNLM"/>
    </source>
</evidence>
<dbReference type="Ensembl" id="ENSPNAT00000079298.1">
    <property type="protein sequence ID" value="ENSPNAP00000065131.1"/>
    <property type="gene ID" value="ENSPNAG00000031402.1"/>
</dbReference>
<evidence type="ECO:0000313" key="4">
    <source>
        <dbReference type="Ensembl" id="ENSPNAP00000065131.1"/>
    </source>
</evidence>
<reference evidence="4" key="3">
    <citation type="submission" date="2025-09" db="UniProtKB">
        <authorList>
            <consortium name="Ensembl"/>
        </authorList>
    </citation>
    <scope>IDENTIFICATION</scope>
</reference>
<evidence type="ECO:0000256" key="1">
    <source>
        <dbReference type="SAM" id="SignalP"/>
    </source>
</evidence>
<dbReference type="InterPro" id="IPR001604">
    <property type="entry name" value="Endo_G_ENPP1-like_dom"/>
</dbReference>
<reference evidence="4 5" key="1">
    <citation type="submission" date="2020-10" db="EMBL/GenBank/DDBJ databases">
        <title>Pygocentrus nattereri (red-bellied piranha) genome, fPygNat1, primary haplotype.</title>
        <authorList>
            <person name="Myers G."/>
            <person name="Meyer A."/>
            <person name="Karagic N."/>
            <person name="Pippel M."/>
            <person name="Winkler S."/>
            <person name="Tracey A."/>
            <person name="Wood J."/>
            <person name="Formenti G."/>
            <person name="Howe K."/>
            <person name="Fedrigo O."/>
            <person name="Jarvis E.D."/>
        </authorList>
    </citation>
    <scope>NUCLEOTIDE SEQUENCE [LARGE SCALE GENOMIC DNA]</scope>
</reference>
<dbReference type="Proteomes" id="UP001501920">
    <property type="component" value="Chromosome 12"/>
</dbReference>
<dbReference type="SUPFAM" id="SSF54060">
    <property type="entry name" value="His-Me finger endonucleases"/>
    <property type="match status" value="1"/>
</dbReference>
<feature type="domain" description="DNA/RNA non-specific endonuclease/pyrophosphatase/phosphodiesterase" evidence="3">
    <location>
        <begin position="65"/>
        <end position="262"/>
    </location>
</feature>
<keyword evidence="1" id="KW-0732">Signal</keyword>
<dbReference type="Pfam" id="PF01223">
    <property type="entry name" value="Endonuclease_NS"/>
    <property type="match status" value="1"/>
</dbReference>
<reference evidence="4" key="2">
    <citation type="submission" date="2025-08" db="UniProtKB">
        <authorList>
            <consortium name="Ensembl"/>
        </authorList>
    </citation>
    <scope>IDENTIFICATION</scope>
</reference>
<evidence type="ECO:0000313" key="5">
    <source>
        <dbReference type="Proteomes" id="UP001501920"/>
    </source>
</evidence>
<name>A0AAR2KSM8_PYGNA</name>
<dbReference type="Gene3D" id="3.40.570.10">
    <property type="entry name" value="Extracellular Endonuclease, subunit A"/>
    <property type="match status" value="1"/>
</dbReference>
<proteinExistence type="predicted"/>
<feature type="chain" id="PRO_5043624898" description="Endonuclease domain-containing 1 protein-like" evidence="1">
    <location>
        <begin position="25"/>
        <end position="275"/>
    </location>
</feature>
<feature type="domain" description="ENPP1-3/EXOG-like endonuclease/phosphodiesterase" evidence="2">
    <location>
        <begin position="68"/>
        <end position="270"/>
    </location>
</feature>
<sequence length="275" mass="30363">MSLFLSSIMTLLTLLLLALSGCSSEVVNDFTHTCPQFFANPGGTLSPPTVFKGNNYKQICQILNNIPEYATLYDTANRIPVYSAYKFQGRKGGDRQGNWYIEPQLEDKGPQMASESNVKHINNQAVNADYKGTSTHHFVKGHLAPVLHATSQSCANATFTLTNAAPQNDKFNNGEWKKIENAVAKTLEKQCKGNSAYIVTGVVPGPDKLNNRVNIPGHFWTAYCCLDNNLKEKASGAFIGENKNVPVKEMSVKELDRKLSDEYGKVFRVFGSKCN</sequence>
<dbReference type="PANTHER" id="PTHR21472:SF30">
    <property type="entry name" value="ENDONUCLEASE DOMAIN-CONTAINING 1 PROTEIN-RELATED"/>
    <property type="match status" value="1"/>
</dbReference>
<dbReference type="GeneTree" id="ENSGT01030000234592"/>
<dbReference type="RefSeq" id="XP_017572795.1">
    <property type="nucleotide sequence ID" value="XM_017717306.1"/>
</dbReference>